<comment type="similarity">
    <text evidence="1">Belongs to the methyltransferase superfamily. LaeA methyltransferase family.</text>
</comment>
<feature type="region of interest" description="Disordered" evidence="2">
    <location>
        <begin position="110"/>
        <end position="256"/>
    </location>
</feature>
<keyword evidence="4" id="KW-1185">Reference proteome</keyword>
<dbReference type="Pfam" id="PF13489">
    <property type="entry name" value="Methyltransf_23"/>
    <property type="match status" value="1"/>
</dbReference>
<feature type="region of interest" description="Disordered" evidence="2">
    <location>
        <begin position="1"/>
        <end position="30"/>
    </location>
</feature>
<feature type="compositionally biased region" description="Basic and acidic residues" evidence="2">
    <location>
        <begin position="1"/>
        <end position="22"/>
    </location>
</feature>
<dbReference type="CDD" id="cd02440">
    <property type="entry name" value="AdoMet_MTases"/>
    <property type="match status" value="1"/>
</dbReference>
<dbReference type="EMBL" id="JAQQWK010000009">
    <property type="protein sequence ID" value="KAK8034207.1"/>
    <property type="molecule type" value="Genomic_DNA"/>
</dbReference>
<protein>
    <recommendedName>
        <fullName evidence="5">Methyltransferase domain-containing protein</fullName>
    </recommendedName>
</protein>
<evidence type="ECO:0000313" key="4">
    <source>
        <dbReference type="Proteomes" id="UP001444661"/>
    </source>
</evidence>
<name>A0ABR1SJ69_9PEZI</name>
<organism evidence="3 4">
    <name type="scientific">Apiospora rasikravindrae</name>
    <dbReference type="NCBI Taxonomy" id="990691"/>
    <lineage>
        <taxon>Eukaryota</taxon>
        <taxon>Fungi</taxon>
        <taxon>Dikarya</taxon>
        <taxon>Ascomycota</taxon>
        <taxon>Pezizomycotina</taxon>
        <taxon>Sordariomycetes</taxon>
        <taxon>Xylariomycetidae</taxon>
        <taxon>Amphisphaeriales</taxon>
        <taxon>Apiosporaceae</taxon>
        <taxon>Apiospora</taxon>
    </lineage>
</organism>
<gene>
    <name evidence="3" type="ORF">PG993_009202</name>
</gene>
<dbReference type="SUPFAM" id="SSF53335">
    <property type="entry name" value="S-adenosyl-L-methionine-dependent methyltransferases"/>
    <property type="match status" value="1"/>
</dbReference>
<feature type="compositionally biased region" description="Low complexity" evidence="2">
    <location>
        <begin position="223"/>
        <end position="234"/>
    </location>
</feature>
<reference evidence="3 4" key="1">
    <citation type="submission" date="2023-01" db="EMBL/GenBank/DDBJ databases">
        <title>Analysis of 21 Apiospora genomes using comparative genomics revels a genus with tremendous synthesis potential of carbohydrate active enzymes and secondary metabolites.</title>
        <authorList>
            <person name="Sorensen T."/>
        </authorList>
    </citation>
    <scope>NUCLEOTIDE SEQUENCE [LARGE SCALE GENOMIC DNA]</scope>
    <source>
        <strain evidence="3 4">CBS 33761</strain>
    </source>
</reference>
<proteinExistence type="inferred from homology"/>
<evidence type="ECO:0000256" key="2">
    <source>
        <dbReference type="SAM" id="MobiDB-lite"/>
    </source>
</evidence>
<evidence type="ECO:0000313" key="3">
    <source>
        <dbReference type="EMBL" id="KAK8034207.1"/>
    </source>
</evidence>
<dbReference type="PANTHER" id="PTHR43591">
    <property type="entry name" value="METHYLTRANSFERASE"/>
    <property type="match status" value="1"/>
</dbReference>
<feature type="compositionally biased region" description="Low complexity" evidence="2">
    <location>
        <begin position="149"/>
        <end position="162"/>
    </location>
</feature>
<evidence type="ECO:0008006" key="5">
    <source>
        <dbReference type="Google" id="ProtNLM"/>
    </source>
</evidence>
<dbReference type="InterPro" id="IPR029063">
    <property type="entry name" value="SAM-dependent_MTases_sf"/>
</dbReference>
<dbReference type="Gene3D" id="3.40.50.150">
    <property type="entry name" value="Vaccinia Virus protein VP39"/>
    <property type="match status" value="1"/>
</dbReference>
<accession>A0ABR1SJ69</accession>
<comment type="caution">
    <text evidence="3">The sequence shown here is derived from an EMBL/GenBank/DDBJ whole genome shotgun (WGS) entry which is preliminary data.</text>
</comment>
<dbReference type="PANTHER" id="PTHR43591:SF102">
    <property type="entry name" value="S-ADENOSYL-L-METHIONINE-DEPENDENT METHYLTRANSFERASE"/>
    <property type="match status" value="1"/>
</dbReference>
<dbReference type="Proteomes" id="UP001444661">
    <property type="component" value="Unassembled WGS sequence"/>
</dbReference>
<evidence type="ECO:0000256" key="1">
    <source>
        <dbReference type="ARBA" id="ARBA00038158"/>
    </source>
</evidence>
<sequence>MRPRLDPESFRKPQDRQAEPHLRAPRGVLHAERDVAAPVLAIGGSGMAGAPLSRRSGEEGCQVSDIAQRDWAGVLIFNFLETLGREAPSRPFHPHKVHWEGHYPTVRRSKLRPLRPIRQPLPPQGEAANISEAEPPTASPQYEHDAPTEKGAAAMEEAAVPAGSSPPAQKEAAARSDVRLQSPETGTEPAANDEPTASEATTTRQAIAEPATEQKTSQHPIAEEGASSSSAANEPPGPAHPVTGTDDEDGAPSFMDASFGFSVAKVDTDLDVDNSDADSALGDVSRPSSTASVASSIFEFVEENGRTYHRYKEGKYWMPNDAEEQSRLDLQHQICTKLFKGRLALAPIENPVRVLDVGTGTGIWAIEFALQHPNSDVLGTDISPIQPGYVPPNCRFEVDDLEDEWIWSYKFDYIHARHMVGSVSDFPRLFQTIYENLNPGGWVEFQDYYVKLDSFDGTLDGTALQRWNAMINEALVPTGRSGLNSAHYAGWMREAGFEDVTQEKFAVPGNPWTRDKTHKQLGVLQRTNILEGLHGISISLFTKFLGMSTEEVEVFLADVRRDINDTRIHFHYPVRVVYGRKPF</sequence>